<dbReference type="PANTHER" id="PTHR23024:SF24">
    <property type="entry name" value="ALPHA_BETA HYDROLASE FOLD-3 DOMAIN-CONTAINING PROTEIN"/>
    <property type="match status" value="1"/>
</dbReference>
<evidence type="ECO:0000259" key="2">
    <source>
        <dbReference type="Pfam" id="PF07859"/>
    </source>
</evidence>
<comment type="similarity">
    <text evidence="1">Belongs to the 'GDXG' lipolytic enzyme family.</text>
</comment>
<dbReference type="GO" id="GO:0009860">
    <property type="term" value="P:pollen tube growth"/>
    <property type="evidence" value="ECO:0007669"/>
    <property type="project" value="TreeGrafter"/>
</dbReference>
<keyword evidence="4" id="KW-1185">Reference proteome</keyword>
<protein>
    <recommendedName>
        <fullName evidence="2">Alpha/beta hydrolase fold-3 domain-containing protein</fullName>
    </recommendedName>
</protein>
<dbReference type="Proteomes" id="UP000027138">
    <property type="component" value="Unassembled WGS sequence"/>
</dbReference>
<gene>
    <name evidence="3" type="ORF">JCGZ_14822</name>
</gene>
<evidence type="ECO:0000313" key="4">
    <source>
        <dbReference type="Proteomes" id="UP000027138"/>
    </source>
</evidence>
<accession>A0A067K634</accession>
<dbReference type="Gene3D" id="3.40.50.1820">
    <property type="entry name" value="alpha/beta hydrolase"/>
    <property type="match status" value="1"/>
</dbReference>
<dbReference type="Pfam" id="PF07859">
    <property type="entry name" value="Abhydrolase_3"/>
    <property type="match status" value="1"/>
</dbReference>
<reference evidence="3 4" key="1">
    <citation type="journal article" date="2014" name="PLoS ONE">
        <title>Global Analysis of Gene Expression Profiles in Physic Nut (Jatropha curcas L.) Seedlings Exposed to Salt Stress.</title>
        <authorList>
            <person name="Zhang L."/>
            <person name="Zhang C."/>
            <person name="Wu P."/>
            <person name="Chen Y."/>
            <person name="Li M."/>
            <person name="Jiang H."/>
            <person name="Wu G."/>
        </authorList>
    </citation>
    <scope>NUCLEOTIDE SEQUENCE [LARGE SCALE GENOMIC DNA]</scope>
    <source>
        <strain evidence="4">cv. GZQX0401</strain>
        <tissue evidence="3">Young leaves</tissue>
    </source>
</reference>
<dbReference type="InterPro" id="IPR013094">
    <property type="entry name" value="AB_hydrolase_3"/>
</dbReference>
<proteinExistence type="inferred from homology"/>
<dbReference type="InterPro" id="IPR050466">
    <property type="entry name" value="Carboxylest/Gibb_receptor"/>
</dbReference>
<dbReference type="AlphaFoldDB" id="A0A067K634"/>
<evidence type="ECO:0000256" key="1">
    <source>
        <dbReference type="ARBA" id="ARBA00010515"/>
    </source>
</evidence>
<sequence length="336" mass="38117">MAQKVSQWPQLPWKANLFISVMSFGVDIVRRSNGTINRPLLKIFDVKKSPSKKPINGVKTTDITIDKSRDLWFRLYTPTTNTTSDSAGLPVIFYFHGGGFSLLAANSRFMDDFCYRLARELSAFIISVNYRLAPEHRFPSQYDDGFDALKYIDSTEIEGFSSYANLNHCFVAGDSAGGNLAHHVIIKANEYEFSNIKLIGNISFQPFLGGEERTESELRLTNAPFITIERTDWMWRAFLPEGSNRDHPAVNIFGPNGSDISGMKFPATIVVMGGYDPLQDWQKRYYEGLKMSGKEAYLVEYPNMPHSFYIYNELPESGLSIEKVKDFMQKQLASNV</sequence>
<feature type="domain" description="Alpha/beta hydrolase fold-3" evidence="2">
    <location>
        <begin position="92"/>
        <end position="309"/>
    </location>
</feature>
<name>A0A067K634_JATCU</name>
<evidence type="ECO:0000313" key="3">
    <source>
        <dbReference type="EMBL" id="KDP31597.1"/>
    </source>
</evidence>
<dbReference type="SUPFAM" id="SSF53474">
    <property type="entry name" value="alpha/beta-Hydrolases"/>
    <property type="match status" value="1"/>
</dbReference>
<organism evidence="3 4">
    <name type="scientific">Jatropha curcas</name>
    <name type="common">Barbados nut</name>
    <dbReference type="NCBI Taxonomy" id="180498"/>
    <lineage>
        <taxon>Eukaryota</taxon>
        <taxon>Viridiplantae</taxon>
        <taxon>Streptophyta</taxon>
        <taxon>Embryophyta</taxon>
        <taxon>Tracheophyta</taxon>
        <taxon>Spermatophyta</taxon>
        <taxon>Magnoliopsida</taxon>
        <taxon>eudicotyledons</taxon>
        <taxon>Gunneridae</taxon>
        <taxon>Pentapetalae</taxon>
        <taxon>rosids</taxon>
        <taxon>fabids</taxon>
        <taxon>Malpighiales</taxon>
        <taxon>Euphorbiaceae</taxon>
        <taxon>Crotonoideae</taxon>
        <taxon>Jatropheae</taxon>
        <taxon>Jatropha</taxon>
    </lineage>
</organism>
<dbReference type="GO" id="GO:0052689">
    <property type="term" value="F:carboxylic ester hydrolase activity"/>
    <property type="evidence" value="ECO:0007669"/>
    <property type="project" value="TreeGrafter"/>
</dbReference>
<dbReference type="EMBL" id="KK914612">
    <property type="protein sequence ID" value="KDP31597.1"/>
    <property type="molecule type" value="Genomic_DNA"/>
</dbReference>
<dbReference type="OrthoDB" id="408631at2759"/>
<dbReference type="InterPro" id="IPR029058">
    <property type="entry name" value="AB_hydrolase_fold"/>
</dbReference>
<dbReference type="PANTHER" id="PTHR23024">
    <property type="entry name" value="ARYLACETAMIDE DEACETYLASE"/>
    <property type="match status" value="1"/>
</dbReference>